<dbReference type="EMBL" id="JARKIB010000225">
    <property type="protein sequence ID" value="KAJ7721882.1"/>
    <property type="molecule type" value="Genomic_DNA"/>
</dbReference>
<dbReference type="Proteomes" id="UP001215598">
    <property type="component" value="Unassembled WGS sequence"/>
</dbReference>
<accession>A0AAD7HK92</accession>
<evidence type="ECO:0000256" key="1">
    <source>
        <dbReference type="SAM" id="MobiDB-lite"/>
    </source>
</evidence>
<protein>
    <submittedName>
        <fullName evidence="2">Uncharacterized protein</fullName>
    </submittedName>
</protein>
<comment type="caution">
    <text evidence="2">The sequence shown here is derived from an EMBL/GenBank/DDBJ whole genome shotgun (WGS) entry which is preliminary data.</text>
</comment>
<reference evidence="2" key="1">
    <citation type="submission" date="2023-03" db="EMBL/GenBank/DDBJ databases">
        <title>Massive genome expansion in bonnet fungi (Mycena s.s.) driven by repeated elements and novel gene families across ecological guilds.</title>
        <authorList>
            <consortium name="Lawrence Berkeley National Laboratory"/>
            <person name="Harder C.B."/>
            <person name="Miyauchi S."/>
            <person name="Viragh M."/>
            <person name="Kuo A."/>
            <person name="Thoen E."/>
            <person name="Andreopoulos B."/>
            <person name="Lu D."/>
            <person name="Skrede I."/>
            <person name="Drula E."/>
            <person name="Henrissat B."/>
            <person name="Morin E."/>
            <person name="Kohler A."/>
            <person name="Barry K."/>
            <person name="LaButti K."/>
            <person name="Morin E."/>
            <person name="Salamov A."/>
            <person name="Lipzen A."/>
            <person name="Mereny Z."/>
            <person name="Hegedus B."/>
            <person name="Baldrian P."/>
            <person name="Stursova M."/>
            <person name="Weitz H."/>
            <person name="Taylor A."/>
            <person name="Grigoriev I.V."/>
            <person name="Nagy L.G."/>
            <person name="Martin F."/>
            <person name="Kauserud H."/>
        </authorList>
    </citation>
    <scope>NUCLEOTIDE SEQUENCE</scope>
    <source>
        <strain evidence="2">CBHHK182m</strain>
    </source>
</reference>
<feature type="compositionally biased region" description="Polar residues" evidence="1">
    <location>
        <begin position="108"/>
        <end position="125"/>
    </location>
</feature>
<feature type="non-terminal residue" evidence="2">
    <location>
        <position position="227"/>
    </location>
</feature>
<organism evidence="2 3">
    <name type="scientific">Mycena metata</name>
    <dbReference type="NCBI Taxonomy" id="1033252"/>
    <lineage>
        <taxon>Eukaryota</taxon>
        <taxon>Fungi</taxon>
        <taxon>Dikarya</taxon>
        <taxon>Basidiomycota</taxon>
        <taxon>Agaricomycotina</taxon>
        <taxon>Agaricomycetes</taxon>
        <taxon>Agaricomycetidae</taxon>
        <taxon>Agaricales</taxon>
        <taxon>Marasmiineae</taxon>
        <taxon>Mycenaceae</taxon>
        <taxon>Mycena</taxon>
    </lineage>
</organism>
<dbReference type="AlphaFoldDB" id="A0AAD7HK92"/>
<sequence length="227" mass="25242">MFSGAQVNDSTFYNVQGDINVQSHQHQYLALHGASAPAPWLGHCDDGESHRPLAIKDHAADPMPQPEFGKDRGGITERMLPRATRHPRRHAPIGRHTPYDVASRSRRPTNSDNEGFLNSFSSNSLPMGYPDLEPHVNPPHNSAHPLNLDGHPYPSFPPPFFAGAHITAQNVNHHWRGETGIDILDRAAALEALYDSADSYPQPGCHPETRNEMLDNLYNWCTGEIRP</sequence>
<evidence type="ECO:0000313" key="2">
    <source>
        <dbReference type="EMBL" id="KAJ7721882.1"/>
    </source>
</evidence>
<gene>
    <name evidence="2" type="ORF">B0H16DRAFT_1431609</name>
</gene>
<keyword evidence="3" id="KW-1185">Reference proteome</keyword>
<proteinExistence type="predicted"/>
<name>A0AAD7HK92_9AGAR</name>
<evidence type="ECO:0000313" key="3">
    <source>
        <dbReference type="Proteomes" id="UP001215598"/>
    </source>
</evidence>
<feature type="compositionally biased region" description="Basic residues" evidence="1">
    <location>
        <begin position="83"/>
        <end position="93"/>
    </location>
</feature>
<feature type="region of interest" description="Disordered" evidence="1">
    <location>
        <begin position="82"/>
        <end position="149"/>
    </location>
</feature>